<dbReference type="AlphaFoldDB" id="A0A6J4MQU6"/>
<evidence type="ECO:0000256" key="1">
    <source>
        <dbReference type="SAM" id="MobiDB-lite"/>
    </source>
</evidence>
<feature type="compositionally biased region" description="Basic and acidic residues" evidence="1">
    <location>
        <begin position="48"/>
        <end position="66"/>
    </location>
</feature>
<feature type="compositionally biased region" description="Basic and acidic residues" evidence="1">
    <location>
        <begin position="1"/>
        <end position="11"/>
    </location>
</feature>
<feature type="non-terminal residue" evidence="2">
    <location>
        <position position="1"/>
    </location>
</feature>
<proteinExistence type="predicted"/>
<name>A0A6J4MQU6_9ACTN</name>
<organism evidence="2">
    <name type="scientific">uncultured Nocardioides sp</name>
    <dbReference type="NCBI Taxonomy" id="198441"/>
    <lineage>
        <taxon>Bacteria</taxon>
        <taxon>Bacillati</taxon>
        <taxon>Actinomycetota</taxon>
        <taxon>Actinomycetes</taxon>
        <taxon>Propionibacteriales</taxon>
        <taxon>Nocardioidaceae</taxon>
        <taxon>Nocardioides</taxon>
        <taxon>environmental samples</taxon>
    </lineage>
</organism>
<gene>
    <name evidence="2" type="ORF">AVDCRST_MAG32-70</name>
</gene>
<feature type="region of interest" description="Disordered" evidence="1">
    <location>
        <begin position="1"/>
        <end position="100"/>
    </location>
</feature>
<accession>A0A6J4MQU6</accession>
<dbReference type="EMBL" id="CADCUM010000001">
    <property type="protein sequence ID" value="CAA9366212.1"/>
    <property type="molecule type" value="Genomic_DNA"/>
</dbReference>
<protein>
    <submittedName>
        <fullName evidence="2">Uncharacterized protein</fullName>
    </submittedName>
</protein>
<evidence type="ECO:0000313" key="2">
    <source>
        <dbReference type="EMBL" id="CAA9366212.1"/>
    </source>
</evidence>
<reference evidence="2" key="1">
    <citation type="submission" date="2020-02" db="EMBL/GenBank/DDBJ databases">
        <authorList>
            <person name="Meier V. D."/>
        </authorList>
    </citation>
    <scope>NUCLEOTIDE SEQUENCE</scope>
    <source>
        <strain evidence="2">AVDCRST_MAG32</strain>
    </source>
</reference>
<sequence length="100" mass="10936">AGGVRRADGVDLRPVPDGGGVDQAPPVAPRVHTGHCLRPVDDDAAELGLRRTRDQPVWFRSHDDRGHRRRSRGDPRGLAGEPRTTSTRQEGRGTSGRVRM</sequence>
<feature type="non-terminal residue" evidence="2">
    <location>
        <position position="100"/>
    </location>
</feature>